<dbReference type="OrthoDB" id="9800945at2"/>
<sequence length="313" mass="34112">MAEQSIDPGLAWPRLRTADWADTRDTLHLWTQIVGKIRMAHAPAVNHWWHVTLYVTPRGLTTSTIPYGDRAFEIEFDLVDHQLQIRTSEGRHSSVALEPKPVAVFYAETMDALDGLGLSTRIHATPNEVDPAIPFAQDTQHASYDPHAVELYRRQLLQAHQALTTFRSGYVGKVSPVHFFWGAMDLACTRFSGRTAPRHPGGAPNCPPSVMHEGYSHELASCGFWPGGGDEGAFYAYAYPEPDGYAAHPVGPAGTTYADGEFLLPYEAVASASDPEGMLAEFFETTYRAGADLGGWDRTALEAGPGRAGATLG</sequence>
<protein>
    <recommendedName>
        <fullName evidence="3">Ava_C0101 and related proteins</fullName>
    </recommendedName>
</protein>
<evidence type="ECO:0000313" key="1">
    <source>
        <dbReference type="EMBL" id="SDU86963.1"/>
    </source>
</evidence>
<dbReference type="STRING" id="419479.SAMN04488563_6944"/>
<reference evidence="2" key="1">
    <citation type="submission" date="2016-10" db="EMBL/GenBank/DDBJ databases">
        <authorList>
            <person name="Varghese N."/>
            <person name="Submissions S."/>
        </authorList>
    </citation>
    <scope>NUCLEOTIDE SEQUENCE [LARGE SCALE GENOMIC DNA]</scope>
    <source>
        <strain evidence="2">DSM 45079</strain>
    </source>
</reference>
<gene>
    <name evidence="1" type="ORF">SAMN04488563_6944</name>
</gene>
<organism evidence="1 2">
    <name type="scientific">Jiangella alkaliphila</name>
    <dbReference type="NCBI Taxonomy" id="419479"/>
    <lineage>
        <taxon>Bacteria</taxon>
        <taxon>Bacillati</taxon>
        <taxon>Actinomycetota</taxon>
        <taxon>Actinomycetes</taxon>
        <taxon>Jiangellales</taxon>
        <taxon>Jiangellaceae</taxon>
        <taxon>Jiangella</taxon>
    </lineage>
</organism>
<proteinExistence type="predicted"/>
<dbReference type="EMBL" id="LT629791">
    <property type="protein sequence ID" value="SDU86963.1"/>
    <property type="molecule type" value="Genomic_DNA"/>
</dbReference>
<dbReference type="InterPro" id="IPR046038">
    <property type="entry name" value="DUF5996"/>
</dbReference>
<dbReference type="RefSeq" id="WP_046769749.1">
    <property type="nucleotide sequence ID" value="NZ_KQ061241.1"/>
</dbReference>
<keyword evidence="2" id="KW-1185">Reference proteome</keyword>
<dbReference type="Proteomes" id="UP000182977">
    <property type="component" value="Chromosome I"/>
</dbReference>
<name>A0A1H2M138_9ACTN</name>
<evidence type="ECO:0008006" key="3">
    <source>
        <dbReference type="Google" id="ProtNLM"/>
    </source>
</evidence>
<evidence type="ECO:0000313" key="2">
    <source>
        <dbReference type="Proteomes" id="UP000182977"/>
    </source>
</evidence>
<dbReference type="AlphaFoldDB" id="A0A1H2M138"/>
<accession>A0A1H2M138</accession>
<dbReference type="Pfam" id="PF19459">
    <property type="entry name" value="DUF5996"/>
    <property type="match status" value="1"/>
</dbReference>